<dbReference type="AlphaFoldDB" id="A0A8J3LTV0"/>
<dbReference type="InterPro" id="IPR013525">
    <property type="entry name" value="ABC2_TM"/>
</dbReference>
<comment type="subcellular location">
    <subcellularLocation>
        <location evidence="6">Cell membrane</location>
        <topology evidence="6">Multi-pass membrane protein</topology>
    </subcellularLocation>
    <subcellularLocation>
        <location evidence="1">Membrane</location>
        <topology evidence="1">Multi-pass membrane protein</topology>
    </subcellularLocation>
</comment>
<reference evidence="8 9" key="1">
    <citation type="submission" date="2021-01" db="EMBL/GenBank/DDBJ databases">
        <title>Whole genome shotgun sequence of Planotetraspora kaengkrachanensis NBRC 104272.</title>
        <authorList>
            <person name="Komaki H."/>
            <person name="Tamura T."/>
        </authorList>
    </citation>
    <scope>NUCLEOTIDE SEQUENCE [LARGE SCALE GENOMIC DNA]</scope>
    <source>
        <strain evidence="8 9">NBRC 104272</strain>
    </source>
</reference>
<evidence type="ECO:0000256" key="3">
    <source>
        <dbReference type="ARBA" id="ARBA00022989"/>
    </source>
</evidence>
<keyword evidence="9" id="KW-1185">Reference proteome</keyword>
<evidence type="ECO:0000259" key="7">
    <source>
        <dbReference type="PROSITE" id="PS51012"/>
    </source>
</evidence>
<dbReference type="InterPro" id="IPR051784">
    <property type="entry name" value="Nod_factor_ABC_transporter"/>
</dbReference>
<protein>
    <recommendedName>
        <fullName evidence="6">Transport permease protein</fullName>
    </recommendedName>
</protein>
<dbReference type="PIRSF" id="PIRSF006648">
    <property type="entry name" value="DrrB"/>
    <property type="match status" value="1"/>
</dbReference>
<evidence type="ECO:0000313" key="9">
    <source>
        <dbReference type="Proteomes" id="UP000630097"/>
    </source>
</evidence>
<proteinExistence type="inferred from homology"/>
<dbReference type="GO" id="GO:0140359">
    <property type="term" value="F:ABC-type transporter activity"/>
    <property type="evidence" value="ECO:0007669"/>
    <property type="project" value="InterPro"/>
</dbReference>
<keyword evidence="6" id="KW-1003">Cell membrane</keyword>
<dbReference type="EMBL" id="BONV01000003">
    <property type="protein sequence ID" value="GIG78127.1"/>
    <property type="molecule type" value="Genomic_DNA"/>
</dbReference>
<evidence type="ECO:0000256" key="6">
    <source>
        <dbReference type="RuleBase" id="RU361157"/>
    </source>
</evidence>
<dbReference type="Proteomes" id="UP000630097">
    <property type="component" value="Unassembled WGS sequence"/>
</dbReference>
<sequence>MSATTTEPGTAYVPAAEALSAVMAPGARPRRPSALSASITFGWRAMLKIKHVPEQLFDVTAFPIIMTLMFTYLFGGALAGSTTEYLQYLLPGIMVTSIVMITMYTGVAVNTDIEKGVFDRFRSLSIWRPAPMVGYILGDMFRYTVASLVILVVGLVLGFRPGGGVTGVLAGIALLIAFSFAFSWVWTMFGLLLRSEKSVMGVSMLVLFPLTFLSNVFVDPETMPGWLQVFVEVNPITHLVSAVRSLMGGTTDTGEVTLVLISSAVLVVVFGTLTMRLYNRK</sequence>
<comment type="similarity">
    <text evidence="6">Belongs to the ABC-2 integral membrane protein family.</text>
</comment>
<dbReference type="Pfam" id="PF01061">
    <property type="entry name" value="ABC2_membrane"/>
    <property type="match status" value="1"/>
</dbReference>
<comment type="caution">
    <text evidence="8">The sequence shown here is derived from an EMBL/GenBank/DDBJ whole genome shotgun (WGS) entry which is preliminary data.</text>
</comment>
<feature type="transmembrane region" description="Helical" evidence="6">
    <location>
        <begin position="56"/>
        <end position="79"/>
    </location>
</feature>
<name>A0A8J3LTV0_9ACTN</name>
<keyword evidence="6" id="KW-0813">Transport</keyword>
<gene>
    <name evidence="8" type="ORF">Pka01_12540</name>
</gene>
<dbReference type="InterPro" id="IPR047817">
    <property type="entry name" value="ABC2_TM_bact-type"/>
</dbReference>
<accession>A0A8J3LTV0</accession>
<evidence type="ECO:0000256" key="5">
    <source>
        <dbReference type="ARBA" id="ARBA00023251"/>
    </source>
</evidence>
<evidence type="ECO:0000256" key="2">
    <source>
        <dbReference type="ARBA" id="ARBA00022692"/>
    </source>
</evidence>
<feature type="transmembrane region" description="Helical" evidence="6">
    <location>
        <begin position="85"/>
        <end position="111"/>
    </location>
</feature>
<dbReference type="PROSITE" id="PS51012">
    <property type="entry name" value="ABC_TM2"/>
    <property type="match status" value="1"/>
</dbReference>
<dbReference type="GO" id="GO:0043190">
    <property type="term" value="C:ATP-binding cassette (ABC) transporter complex"/>
    <property type="evidence" value="ECO:0007669"/>
    <property type="project" value="InterPro"/>
</dbReference>
<feature type="transmembrane region" description="Helical" evidence="6">
    <location>
        <begin position="198"/>
        <end position="218"/>
    </location>
</feature>
<dbReference type="RefSeq" id="WP_203881617.1">
    <property type="nucleotide sequence ID" value="NZ_BAABHH010000003.1"/>
</dbReference>
<organism evidence="8 9">
    <name type="scientific">Planotetraspora kaengkrachanensis</name>
    <dbReference type="NCBI Taxonomy" id="575193"/>
    <lineage>
        <taxon>Bacteria</taxon>
        <taxon>Bacillati</taxon>
        <taxon>Actinomycetota</taxon>
        <taxon>Actinomycetes</taxon>
        <taxon>Streptosporangiales</taxon>
        <taxon>Streptosporangiaceae</taxon>
        <taxon>Planotetraspora</taxon>
    </lineage>
</organism>
<keyword evidence="2 6" id="KW-0812">Transmembrane</keyword>
<feature type="transmembrane region" description="Helical" evidence="6">
    <location>
        <begin position="132"/>
        <end position="159"/>
    </location>
</feature>
<dbReference type="GO" id="GO:0046677">
    <property type="term" value="P:response to antibiotic"/>
    <property type="evidence" value="ECO:0007669"/>
    <property type="project" value="UniProtKB-KW"/>
</dbReference>
<feature type="transmembrane region" description="Helical" evidence="6">
    <location>
        <begin position="165"/>
        <end position="186"/>
    </location>
</feature>
<feature type="domain" description="ABC transmembrane type-2" evidence="7">
    <location>
        <begin position="54"/>
        <end position="281"/>
    </location>
</feature>
<evidence type="ECO:0000256" key="1">
    <source>
        <dbReference type="ARBA" id="ARBA00004141"/>
    </source>
</evidence>
<dbReference type="InterPro" id="IPR000412">
    <property type="entry name" value="ABC_2_transport"/>
</dbReference>
<feature type="transmembrane region" description="Helical" evidence="6">
    <location>
        <begin position="256"/>
        <end position="278"/>
    </location>
</feature>
<evidence type="ECO:0000313" key="8">
    <source>
        <dbReference type="EMBL" id="GIG78127.1"/>
    </source>
</evidence>
<dbReference type="PANTHER" id="PTHR43229">
    <property type="entry name" value="NODULATION PROTEIN J"/>
    <property type="match status" value="1"/>
</dbReference>
<dbReference type="PANTHER" id="PTHR43229:SF2">
    <property type="entry name" value="NODULATION PROTEIN J"/>
    <property type="match status" value="1"/>
</dbReference>
<keyword evidence="4 6" id="KW-0472">Membrane</keyword>
<keyword evidence="5" id="KW-0046">Antibiotic resistance</keyword>
<evidence type="ECO:0000256" key="4">
    <source>
        <dbReference type="ARBA" id="ARBA00023136"/>
    </source>
</evidence>
<keyword evidence="3 6" id="KW-1133">Transmembrane helix</keyword>